<dbReference type="InterPro" id="IPR013012">
    <property type="entry name" value="PTS_EIIB_3"/>
</dbReference>
<dbReference type="RefSeq" id="WP_098409046.1">
    <property type="nucleotide sequence ID" value="NZ_PDJE01000001.1"/>
</dbReference>
<evidence type="ECO:0000256" key="6">
    <source>
        <dbReference type="ARBA" id="ARBA00022777"/>
    </source>
</evidence>
<dbReference type="InterPro" id="IPR003501">
    <property type="entry name" value="PTS_EIIB_2/3"/>
</dbReference>
<keyword evidence="3" id="KW-0762">Sugar transport</keyword>
<keyword evidence="10" id="KW-1185">Reference proteome</keyword>
<dbReference type="PANTHER" id="PTHR34581:SF2">
    <property type="entry name" value="PTS SYSTEM N,N'-DIACETYLCHITOBIOSE-SPECIFIC EIIB COMPONENT"/>
    <property type="match status" value="1"/>
</dbReference>
<organism evidence="9 10">
    <name type="scientific">Paramicrobacterium agarici</name>
    <dbReference type="NCBI Taxonomy" id="630514"/>
    <lineage>
        <taxon>Bacteria</taxon>
        <taxon>Bacillati</taxon>
        <taxon>Actinomycetota</taxon>
        <taxon>Actinomycetes</taxon>
        <taxon>Micrococcales</taxon>
        <taxon>Microbacteriaceae</taxon>
        <taxon>Paramicrobacterium</taxon>
    </lineage>
</organism>
<reference evidence="9 10" key="1">
    <citation type="submission" date="2017-10" db="EMBL/GenBank/DDBJ databases">
        <title>Sequencing the genomes of 1000 actinobacteria strains.</title>
        <authorList>
            <person name="Klenk H.-P."/>
        </authorList>
    </citation>
    <scope>NUCLEOTIDE SEQUENCE [LARGE SCALE GENOMIC DNA]</scope>
    <source>
        <strain evidence="9 10">DSM 21798</strain>
    </source>
</reference>
<gene>
    <name evidence="9" type="ORF">ATJ78_3108</name>
</gene>
<keyword evidence="1" id="KW-0813">Transport</keyword>
<evidence type="ECO:0000256" key="1">
    <source>
        <dbReference type="ARBA" id="ARBA00022448"/>
    </source>
</evidence>
<evidence type="ECO:0000313" key="9">
    <source>
        <dbReference type="EMBL" id="PFG32124.1"/>
    </source>
</evidence>
<dbReference type="GO" id="GO:0016301">
    <property type="term" value="F:kinase activity"/>
    <property type="evidence" value="ECO:0007669"/>
    <property type="project" value="UniProtKB-KW"/>
</dbReference>
<evidence type="ECO:0000256" key="2">
    <source>
        <dbReference type="ARBA" id="ARBA00022553"/>
    </source>
</evidence>
<dbReference type="AlphaFoldDB" id="A0A2A9DZU4"/>
<evidence type="ECO:0000256" key="4">
    <source>
        <dbReference type="ARBA" id="ARBA00022679"/>
    </source>
</evidence>
<protein>
    <submittedName>
        <fullName evidence="9">PTS system cellobiose-specific IIB component</fullName>
    </submittedName>
</protein>
<dbReference type="GO" id="GO:0008982">
    <property type="term" value="F:protein-N(PI)-phosphohistidine-sugar phosphotransferase activity"/>
    <property type="evidence" value="ECO:0007669"/>
    <property type="project" value="InterPro"/>
</dbReference>
<name>A0A2A9DZU4_9MICO</name>
<dbReference type="Gene3D" id="3.40.50.2300">
    <property type="match status" value="1"/>
</dbReference>
<dbReference type="GO" id="GO:0009401">
    <property type="term" value="P:phosphoenolpyruvate-dependent sugar phosphotransferase system"/>
    <property type="evidence" value="ECO:0007669"/>
    <property type="project" value="UniProtKB-KW"/>
</dbReference>
<dbReference type="EMBL" id="PDJE01000001">
    <property type="protein sequence ID" value="PFG32124.1"/>
    <property type="molecule type" value="Genomic_DNA"/>
</dbReference>
<keyword evidence="2" id="KW-0597">Phosphoprotein</keyword>
<dbReference type="OrthoDB" id="9808134at2"/>
<dbReference type="Proteomes" id="UP000221369">
    <property type="component" value="Unassembled WGS sequence"/>
</dbReference>
<evidence type="ECO:0000313" key="10">
    <source>
        <dbReference type="Proteomes" id="UP000221369"/>
    </source>
</evidence>
<evidence type="ECO:0000256" key="5">
    <source>
        <dbReference type="ARBA" id="ARBA00022683"/>
    </source>
</evidence>
<proteinExistence type="predicted"/>
<sequence length="103" mass="10240">MRIIVVCGAGASSTFVALRVRRAAASRGLDVAARAVPLADLDAALADADVLLLGAHLATGADDIARRAEQAGVALAVMPESVFTAPTGDDALELALATAEASA</sequence>
<evidence type="ECO:0000259" key="8">
    <source>
        <dbReference type="PROSITE" id="PS51100"/>
    </source>
</evidence>
<feature type="domain" description="PTS EIIB type-3" evidence="8">
    <location>
        <begin position="1"/>
        <end position="103"/>
    </location>
</feature>
<dbReference type="SUPFAM" id="SSF52794">
    <property type="entry name" value="PTS system IIB component-like"/>
    <property type="match status" value="1"/>
</dbReference>
<evidence type="ECO:0000256" key="3">
    <source>
        <dbReference type="ARBA" id="ARBA00022597"/>
    </source>
</evidence>
<dbReference type="PROSITE" id="PS51100">
    <property type="entry name" value="PTS_EIIB_TYPE_3"/>
    <property type="match status" value="1"/>
</dbReference>
<accession>A0A2A9DZU4</accession>
<dbReference type="InterPro" id="IPR051819">
    <property type="entry name" value="PTS_sugar-specific_EIIB"/>
</dbReference>
<keyword evidence="4" id="KW-0808">Transferase</keyword>
<dbReference type="PANTHER" id="PTHR34581">
    <property type="entry name" value="PTS SYSTEM N,N'-DIACETYLCHITOBIOSE-SPECIFIC EIIB COMPONENT"/>
    <property type="match status" value="1"/>
</dbReference>
<feature type="modified residue" description="Phosphocysteine; by EIIA" evidence="7">
    <location>
        <position position="7"/>
    </location>
</feature>
<keyword evidence="5" id="KW-0598">Phosphotransferase system</keyword>
<keyword evidence="6" id="KW-0418">Kinase</keyword>
<comment type="caution">
    <text evidence="9">The sequence shown here is derived from an EMBL/GenBank/DDBJ whole genome shotgun (WGS) entry which is preliminary data.</text>
</comment>
<evidence type="ECO:0000256" key="7">
    <source>
        <dbReference type="PROSITE-ProRule" id="PRU00423"/>
    </source>
</evidence>
<dbReference type="InterPro" id="IPR036095">
    <property type="entry name" value="PTS_EIIB-like_sf"/>
</dbReference>
<dbReference type="Pfam" id="PF02302">
    <property type="entry name" value="PTS_IIB"/>
    <property type="match status" value="1"/>
</dbReference>